<evidence type="ECO:0000313" key="3">
    <source>
        <dbReference type="Proteomes" id="UP001270362"/>
    </source>
</evidence>
<reference evidence="2" key="1">
    <citation type="journal article" date="2023" name="Mol. Phylogenet. Evol.">
        <title>Genome-scale phylogeny and comparative genomics of the fungal order Sordariales.</title>
        <authorList>
            <person name="Hensen N."/>
            <person name="Bonometti L."/>
            <person name="Westerberg I."/>
            <person name="Brannstrom I.O."/>
            <person name="Guillou S."/>
            <person name="Cros-Aarteil S."/>
            <person name="Calhoun S."/>
            <person name="Haridas S."/>
            <person name="Kuo A."/>
            <person name="Mondo S."/>
            <person name="Pangilinan J."/>
            <person name="Riley R."/>
            <person name="LaButti K."/>
            <person name="Andreopoulos B."/>
            <person name="Lipzen A."/>
            <person name="Chen C."/>
            <person name="Yan M."/>
            <person name="Daum C."/>
            <person name="Ng V."/>
            <person name="Clum A."/>
            <person name="Steindorff A."/>
            <person name="Ohm R.A."/>
            <person name="Martin F."/>
            <person name="Silar P."/>
            <person name="Natvig D.O."/>
            <person name="Lalanne C."/>
            <person name="Gautier V."/>
            <person name="Ament-Velasquez S.L."/>
            <person name="Kruys A."/>
            <person name="Hutchinson M.I."/>
            <person name="Powell A.J."/>
            <person name="Barry K."/>
            <person name="Miller A.N."/>
            <person name="Grigoriev I.V."/>
            <person name="Debuchy R."/>
            <person name="Gladieux P."/>
            <person name="Hiltunen Thoren M."/>
            <person name="Johannesson H."/>
        </authorList>
    </citation>
    <scope>NUCLEOTIDE SEQUENCE</scope>
    <source>
        <strain evidence="2">CBS 314.62</strain>
    </source>
</reference>
<feature type="region of interest" description="Disordered" evidence="1">
    <location>
        <begin position="74"/>
        <end position="114"/>
    </location>
</feature>
<gene>
    <name evidence="2" type="ORF">B0T22DRAFT_455041</name>
</gene>
<organism evidence="2 3">
    <name type="scientific">Podospora appendiculata</name>
    <dbReference type="NCBI Taxonomy" id="314037"/>
    <lineage>
        <taxon>Eukaryota</taxon>
        <taxon>Fungi</taxon>
        <taxon>Dikarya</taxon>
        <taxon>Ascomycota</taxon>
        <taxon>Pezizomycotina</taxon>
        <taxon>Sordariomycetes</taxon>
        <taxon>Sordariomycetidae</taxon>
        <taxon>Sordariales</taxon>
        <taxon>Podosporaceae</taxon>
        <taxon>Podospora</taxon>
    </lineage>
</organism>
<dbReference type="Proteomes" id="UP001270362">
    <property type="component" value="Unassembled WGS sequence"/>
</dbReference>
<accession>A0AAE0XLE5</accession>
<reference evidence="2" key="2">
    <citation type="submission" date="2023-06" db="EMBL/GenBank/DDBJ databases">
        <authorList>
            <consortium name="Lawrence Berkeley National Laboratory"/>
            <person name="Haridas S."/>
            <person name="Hensen N."/>
            <person name="Bonometti L."/>
            <person name="Westerberg I."/>
            <person name="Brannstrom I.O."/>
            <person name="Guillou S."/>
            <person name="Cros-Aarteil S."/>
            <person name="Calhoun S."/>
            <person name="Kuo A."/>
            <person name="Mondo S."/>
            <person name="Pangilinan J."/>
            <person name="Riley R."/>
            <person name="Labutti K."/>
            <person name="Andreopoulos B."/>
            <person name="Lipzen A."/>
            <person name="Chen C."/>
            <person name="Yanf M."/>
            <person name="Daum C."/>
            <person name="Ng V."/>
            <person name="Clum A."/>
            <person name="Steindorff A."/>
            <person name="Ohm R."/>
            <person name="Martin F."/>
            <person name="Silar P."/>
            <person name="Natvig D."/>
            <person name="Lalanne C."/>
            <person name="Gautier V."/>
            <person name="Ament-Velasquez S.L."/>
            <person name="Kruys A."/>
            <person name="Hutchinson M.I."/>
            <person name="Powell A.J."/>
            <person name="Barry K."/>
            <person name="Miller A.N."/>
            <person name="Grigoriev I.V."/>
            <person name="Debuchy R."/>
            <person name="Gladieux P."/>
            <person name="Thoren M.H."/>
            <person name="Johannesson H."/>
        </authorList>
    </citation>
    <scope>NUCLEOTIDE SEQUENCE</scope>
    <source>
        <strain evidence="2">CBS 314.62</strain>
    </source>
</reference>
<evidence type="ECO:0000313" key="2">
    <source>
        <dbReference type="EMBL" id="KAK3695346.1"/>
    </source>
</evidence>
<comment type="caution">
    <text evidence="2">The sequence shown here is derived from an EMBL/GenBank/DDBJ whole genome shotgun (WGS) entry which is preliminary data.</text>
</comment>
<sequence>MSVQNELRNLTVRFAEMTLCVFRYCGSDGKSGGLRSFHATLRQANLTKAKGRRGKVQLRFCLVALSIIAIARIPSSPSPTPPCARAGQLKSQPERGKRASWPPTRRPGVGKCRPNPGLQCRQDFHGREFWYSDCPAHMSGTYLTLPIVVEAEGKSR</sequence>
<protein>
    <submittedName>
        <fullName evidence="2">Uncharacterized protein</fullName>
    </submittedName>
</protein>
<evidence type="ECO:0000256" key="1">
    <source>
        <dbReference type="SAM" id="MobiDB-lite"/>
    </source>
</evidence>
<proteinExistence type="predicted"/>
<keyword evidence="3" id="KW-1185">Reference proteome</keyword>
<name>A0AAE0XLE5_9PEZI</name>
<dbReference type="AlphaFoldDB" id="A0AAE0XLE5"/>
<dbReference type="EMBL" id="JAULSO010000001">
    <property type="protein sequence ID" value="KAK3695346.1"/>
    <property type="molecule type" value="Genomic_DNA"/>
</dbReference>